<dbReference type="AlphaFoldDB" id="W2YJX9"/>
<gene>
    <name evidence="1" type="ORF">F442_16660</name>
</gene>
<proteinExistence type="predicted"/>
<sequence length="164" mass="17581">MSFATSRYPLSSLQHVASLSSSEISSGSSVSMHGPAWLFMTLQNPCNVLLSSLQADKELARSTDPDPELLELTTPANSRFNTSLNATESAEFPFTSEFSVVRLHCDPDAAMDGYSCAILVAMQPRSPATDGSADRYVDNTLLLALALQAASSSAMTDCSFSSRW</sequence>
<reference evidence="1 2" key="1">
    <citation type="submission" date="2013-11" db="EMBL/GenBank/DDBJ databases">
        <title>The Genome Sequence of Phytophthora parasitica P10297.</title>
        <authorList>
            <consortium name="The Broad Institute Genomics Platform"/>
            <person name="Russ C."/>
            <person name="Tyler B."/>
            <person name="Panabieres F."/>
            <person name="Shan W."/>
            <person name="Tripathy S."/>
            <person name="Grunwald N."/>
            <person name="Machado M."/>
            <person name="Johnson C.S."/>
            <person name="Walker B."/>
            <person name="Young S.K."/>
            <person name="Zeng Q."/>
            <person name="Gargeya S."/>
            <person name="Fitzgerald M."/>
            <person name="Haas B."/>
            <person name="Abouelleil A."/>
            <person name="Allen A.W."/>
            <person name="Alvarado L."/>
            <person name="Arachchi H.M."/>
            <person name="Berlin A.M."/>
            <person name="Chapman S.B."/>
            <person name="Gainer-Dewar J."/>
            <person name="Goldberg J."/>
            <person name="Griggs A."/>
            <person name="Gujja S."/>
            <person name="Hansen M."/>
            <person name="Howarth C."/>
            <person name="Imamovic A."/>
            <person name="Ireland A."/>
            <person name="Larimer J."/>
            <person name="McCowan C."/>
            <person name="Murphy C."/>
            <person name="Pearson M."/>
            <person name="Poon T.W."/>
            <person name="Priest M."/>
            <person name="Roberts A."/>
            <person name="Saif S."/>
            <person name="Shea T."/>
            <person name="Sisk P."/>
            <person name="Sykes S."/>
            <person name="Wortman J."/>
            <person name="Nusbaum C."/>
            <person name="Birren B."/>
        </authorList>
    </citation>
    <scope>NUCLEOTIDE SEQUENCE [LARGE SCALE GENOMIC DNA]</scope>
    <source>
        <strain evidence="1 2">P10297</strain>
    </source>
</reference>
<evidence type="ECO:0000313" key="1">
    <source>
        <dbReference type="EMBL" id="ETP35107.1"/>
    </source>
</evidence>
<protein>
    <submittedName>
        <fullName evidence="1">Uncharacterized protein</fullName>
    </submittedName>
</protein>
<comment type="caution">
    <text evidence="1">The sequence shown here is derived from an EMBL/GenBank/DDBJ whole genome shotgun (WGS) entry which is preliminary data.</text>
</comment>
<dbReference type="Proteomes" id="UP000018948">
    <property type="component" value="Unassembled WGS sequence"/>
</dbReference>
<evidence type="ECO:0000313" key="2">
    <source>
        <dbReference type="Proteomes" id="UP000018948"/>
    </source>
</evidence>
<dbReference type="EMBL" id="ANIY01003522">
    <property type="protein sequence ID" value="ETP35107.1"/>
    <property type="molecule type" value="Genomic_DNA"/>
</dbReference>
<organism evidence="1 2">
    <name type="scientific">Phytophthora nicotianae P10297</name>
    <dbReference type="NCBI Taxonomy" id="1317064"/>
    <lineage>
        <taxon>Eukaryota</taxon>
        <taxon>Sar</taxon>
        <taxon>Stramenopiles</taxon>
        <taxon>Oomycota</taxon>
        <taxon>Peronosporomycetes</taxon>
        <taxon>Peronosporales</taxon>
        <taxon>Peronosporaceae</taxon>
        <taxon>Phytophthora</taxon>
    </lineage>
</organism>
<name>W2YJX9_PHYNI</name>
<accession>W2YJX9</accession>